<dbReference type="Ensembl" id="ENSOART00020043981.1">
    <property type="protein sequence ID" value="ENSOARP00020059024.1"/>
    <property type="gene ID" value="ENSOARG00020030328.1"/>
</dbReference>
<sequence length="178" mass="20216">MSIKSVIPSSHLILCRPLLLLPPIPPSIRVFSSESTLCMRWPKYWSFSFSIIPSKEIPGLISFRMDWLDLLAVQGTLKSLLQHHSSKASILWRSAFFTVQLSHPYMTTGEPIALTRWTLVGKVMSLLLNMLSRWVITFLPRSKHLLISWLQSPSAEILRPQKIKSDTGVSFCKKSPGQ</sequence>
<evidence type="ECO:0000313" key="1">
    <source>
        <dbReference type="Ensembl" id="ENSOARP00020059024.1"/>
    </source>
</evidence>
<reference evidence="1" key="3">
    <citation type="submission" date="2025-09" db="UniProtKB">
        <authorList>
            <consortium name="Ensembl"/>
        </authorList>
    </citation>
    <scope>IDENTIFICATION</scope>
</reference>
<organism evidence="1">
    <name type="scientific">Ovis aries</name>
    <name type="common">Sheep</name>
    <dbReference type="NCBI Taxonomy" id="9940"/>
    <lineage>
        <taxon>Eukaryota</taxon>
        <taxon>Metazoa</taxon>
        <taxon>Chordata</taxon>
        <taxon>Craniata</taxon>
        <taxon>Vertebrata</taxon>
        <taxon>Euteleostomi</taxon>
        <taxon>Mammalia</taxon>
        <taxon>Eutheria</taxon>
        <taxon>Laurasiatheria</taxon>
        <taxon>Artiodactyla</taxon>
        <taxon>Ruminantia</taxon>
        <taxon>Pecora</taxon>
        <taxon>Bovidae</taxon>
        <taxon>Caprinae</taxon>
        <taxon>Ovis</taxon>
    </lineage>
</organism>
<proteinExistence type="predicted"/>
<accession>A0AC11EIV7</accession>
<reference evidence="1" key="2">
    <citation type="submission" date="2025-08" db="UniProtKB">
        <authorList>
            <consortium name="Ensembl"/>
        </authorList>
    </citation>
    <scope>IDENTIFICATION</scope>
</reference>
<name>A0AC11EIV7_SHEEP</name>
<protein>
    <submittedName>
        <fullName evidence="1">Uncharacterized protein</fullName>
    </submittedName>
</protein>
<reference evidence="1" key="1">
    <citation type="submission" date="2020-11" db="EMBL/GenBank/DDBJ databases">
        <authorList>
            <person name="Davenport K.M."/>
            <person name="Bickhart D.M."/>
            <person name="Smith T.P.L."/>
            <person name="Murdoch B.M."/>
            <person name="Rosen B.D."/>
        </authorList>
    </citation>
    <scope>NUCLEOTIDE SEQUENCE [LARGE SCALE GENOMIC DNA]</scope>
    <source>
        <strain evidence="1">OAR_USU_Benz2616</strain>
    </source>
</reference>